<protein>
    <recommendedName>
        <fullName evidence="1">At1g61320/AtMIF1 LRR domain-containing protein</fullName>
    </recommendedName>
</protein>
<evidence type="ECO:0000313" key="2">
    <source>
        <dbReference type="EMBL" id="KAL3528749.1"/>
    </source>
</evidence>
<sequence>MQNVELHGLDILPDEILIVILSCLTSFKEAVRTSVLSRSISYNRLYDWIQFAMQKEVRVFELNVPYHKFPNLDKFLSISRAVMKPPEDHFGGGLSHLTSLTLVKVNIDNEMIEYLLSNCPHLEHLCIMFDTDMVELNVVSPSLKSLIVCFCANLRTLTISAENLVSFEYGDVSDRLVLELKYEFQNVPLLSELKLKGGPCGSLLLAPSWHSCYSRQLERPLLDVPCDVRNNDLCLFHVYLACPLLSRFVVQFLYDVYPPKQEMATRLLDDYKRVEADFSDYHHQCLELVKLIDFACYPSDFKFASALLQIAKSLDTIIISPGNGYHGHDRISTVREQAKKLEPYLPHGAKLVILQL</sequence>
<gene>
    <name evidence="2" type="ORF">ACH5RR_008071</name>
</gene>
<dbReference type="Gene3D" id="3.80.10.10">
    <property type="entry name" value="Ribonuclease Inhibitor"/>
    <property type="match status" value="1"/>
</dbReference>
<name>A0ABD3AAJ7_9GENT</name>
<comment type="caution">
    <text evidence="2">The sequence shown here is derived from an EMBL/GenBank/DDBJ whole genome shotgun (WGS) entry which is preliminary data.</text>
</comment>
<dbReference type="InterPro" id="IPR032675">
    <property type="entry name" value="LRR_dom_sf"/>
</dbReference>
<dbReference type="InterPro" id="IPR055357">
    <property type="entry name" value="LRR_At1g61320_AtMIF1"/>
</dbReference>
<evidence type="ECO:0000313" key="3">
    <source>
        <dbReference type="Proteomes" id="UP001630127"/>
    </source>
</evidence>
<keyword evidence="3" id="KW-1185">Reference proteome</keyword>
<dbReference type="SUPFAM" id="SSF52047">
    <property type="entry name" value="RNI-like"/>
    <property type="match status" value="1"/>
</dbReference>
<accession>A0ABD3AAJ7</accession>
<reference evidence="2 3" key="1">
    <citation type="submission" date="2024-11" db="EMBL/GenBank/DDBJ databases">
        <title>A near-complete genome assembly of Cinchona calisaya.</title>
        <authorList>
            <person name="Lian D.C."/>
            <person name="Zhao X.W."/>
            <person name="Wei L."/>
        </authorList>
    </citation>
    <scope>NUCLEOTIDE SEQUENCE [LARGE SCALE GENOMIC DNA]</scope>
    <source>
        <tissue evidence="2">Nenye</tissue>
    </source>
</reference>
<proteinExistence type="predicted"/>
<dbReference type="AlphaFoldDB" id="A0ABD3AAJ7"/>
<dbReference type="InterPro" id="IPR036047">
    <property type="entry name" value="F-box-like_dom_sf"/>
</dbReference>
<organism evidence="2 3">
    <name type="scientific">Cinchona calisaya</name>
    <dbReference type="NCBI Taxonomy" id="153742"/>
    <lineage>
        <taxon>Eukaryota</taxon>
        <taxon>Viridiplantae</taxon>
        <taxon>Streptophyta</taxon>
        <taxon>Embryophyta</taxon>
        <taxon>Tracheophyta</taxon>
        <taxon>Spermatophyta</taxon>
        <taxon>Magnoliopsida</taxon>
        <taxon>eudicotyledons</taxon>
        <taxon>Gunneridae</taxon>
        <taxon>Pentapetalae</taxon>
        <taxon>asterids</taxon>
        <taxon>lamiids</taxon>
        <taxon>Gentianales</taxon>
        <taxon>Rubiaceae</taxon>
        <taxon>Cinchonoideae</taxon>
        <taxon>Cinchoneae</taxon>
        <taxon>Cinchona</taxon>
    </lineage>
</organism>
<dbReference type="EMBL" id="JBJUIK010000004">
    <property type="protein sequence ID" value="KAL3528749.1"/>
    <property type="molecule type" value="Genomic_DNA"/>
</dbReference>
<dbReference type="Pfam" id="PF23622">
    <property type="entry name" value="LRR_At1g61320_AtMIF1"/>
    <property type="match status" value="1"/>
</dbReference>
<evidence type="ECO:0000259" key="1">
    <source>
        <dbReference type="Pfam" id="PF23622"/>
    </source>
</evidence>
<dbReference type="PANTHER" id="PTHR34145:SF68">
    <property type="entry name" value="FBD DOMAIN-CONTAINING PROTEIN"/>
    <property type="match status" value="1"/>
</dbReference>
<feature type="domain" description="At1g61320/AtMIF1 LRR" evidence="1">
    <location>
        <begin position="44"/>
        <end position="187"/>
    </location>
</feature>
<dbReference type="SUPFAM" id="SSF81383">
    <property type="entry name" value="F-box domain"/>
    <property type="match status" value="1"/>
</dbReference>
<dbReference type="InterPro" id="IPR053772">
    <property type="entry name" value="At1g61320/At1g61330-like"/>
</dbReference>
<dbReference type="PANTHER" id="PTHR34145">
    <property type="entry name" value="OS02G0105600 PROTEIN"/>
    <property type="match status" value="1"/>
</dbReference>
<dbReference type="Proteomes" id="UP001630127">
    <property type="component" value="Unassembled WGS sequence"/>
</dbReference>